<geneLocation type="mitochondrion" evidence="1"/>
<protein>
    <submittedName>
        <fullName evidence="1">Uncharacterized protein</fullName>
    </submittedName>
</protein>
<dbReference type="EMBL" id="MW538937">
    <property type="protein sequence ID" value="UBU98400.1"/>
    <property type="molecule type" value="Genomic_DNA"/>
</dbReference>
<organism evidence="1">
    <name type="scientific">Morchella brunnea</name>
    <dbReference type="NCBI Taxonomy" id="1174671"/>
    <lineage>
        <taxon>Eukaryota</taxon>
        <taxon>Fungi</taxon>
        <taxon>Dikarya</taxon>
        <taxon>Ascomycota</taxon>
        <taxon>Pezizomycotina</taxon>
        <taxon>Pezizomycetes</taxon>
        <taxon>Pezizales</taxon>
        <taxon>Morchellaceae</taxon>
        <taxon>Morchella</taxon>
    </lineage>
</organism>
<evidence type="ECO:0000313" key="1">
    <source>
        <dbReference type="EMBL" id="UBU98400.1"/>
    </source>
</evidence>
<keyword evidence="1" id="KW-0496">Mitochondrion</keyword>
<dbReference type="AlphaFoldDB" id="A0A8K1MH89"/>
<dbReference type="RefSeq" id="YP_010218740.1">
    <property type="nucleotide sequence ID" value="NC_058917.1"/>
</dbReference>
<accession>A0A8K1MH89</accession>
<name>A0A8K1MH89_9PEZI</name>
<dbReference type="GeneID" id="68665350"/>
<proteinExistence type="predicted"/>
<sequence>MPQRQRPPACRGYFFTQRARNFVFCPVMGGGWGLPSCLHPTALGGGGGGGGEGNAPWLDPKVREPALHATPLFSCSHWKAIFTLISATLAKGSGGGGGVAADLVVILLPGLACRPVDLRPGFFSLGRKIKKKIKIYLIFLLVGYSAQGRLRNPEGLLWWGYFPHRSRVCVIPTRIILTPPSSLIHSLASPLPDEGGCIARATRARRFAGEWTENRASKEFYNSLKK</sequence>
<gene>
    <name evidence="1" type="primary">orf226</name>
</gene>
<reference evidence="1" key="1">
    <citation type="submission" date="2021-01" db="EMBL/GenBank/DDBJ databases">
        <authorList>
            <person name="Sun H.-H."/>
            <person name="Zhang S."/>
            <person name="Zhang Y.-J."/>
        </authorList>
    </citation>
    <scope>NUCLEOTIDE SEQUENCE</scope>
    <source>
        <strain evidence="1">CMM1</strain>
    </source>
</reference>